<evidence type="ECO:0000313" key="4">
    <source>
        <dbReference type="EMBL" id="MBL7627481.1"/>
    </source>
</evidence>
<comment type="caution">
    <text evidence="4">The sequence shown here is derived from an EMBL/GenBank/DDBJ whole genome shotgun (WGS) entry which is preliminary data.</text>
</comment>
<organism evidence="4 5">
    <name type="scientific">Frankia nepalensis</name>
    <dbReference type="NCBI Taxonomy" id="1836974"/>
    <lineage>
        <taxon>Bacteria</taxon>
        <taxon>Bacillati</taxon>
        <taxon>Actinomycetota</taxon>
        <taxon>Actinomycetes</taxon>
        <taxon>Frankiales</taxon>
        <taxon>Frankiaceae</taxon>
        <taxon>Frankia</taxon>
    </lineage>
</organism>
<accession>A0A937UR88</accession>
<sequence length="499" mass="51039">MSMLSSTPVLVGAAAAARLPDAVELMGAAAEAAATDAAGAAGAARLLAAVDRVYVTRGSWDHPDPGRHLARRFGATAARTAVAELGVLQQSLITRGCLDVAAGRADVVLVLGAEAAHSAGRVRLAGGPRAAATDGTGPDELLVPDGDILAPLEIRRRLYLPVRQYAVLESALRAADGAGLAAHADEVAALWAGFSRVAAGNEAAWARAPVEPADLAPSERNPMMAWPYTRSHCSRAGVDQGAALLLCSAGAARRLGVADDRWVFPVAAVESNVMTPVAARPHLARSPGFAAVGARLADVTGVAPADVDHLDLYSCFPAAVRLQVRELGLAGRDDLTVTGGMTFAGGPFNNYAFQSTVAMARLLRESSPGARGLVTCVSGMVTKQAGLLWSNVPPAEVPAGRPTIGQAGGFRAEDVSSDVRAREVPLPLVDDPPEPGDGRVAGFTVACEKGEPVEAMAVVTLADGTRAVATSADPALVAAMTAEEWVGRPVTVRGGALLP</sequence>
<keyword evidence="5" id="KW-1185">Reference proteome</keyword>
<dbReference type="PANTHER" id="PTHR18919">
    <property type="entry name" value="ACETYL-COA C-ACYLTRANSFERASE"/>
    <property type="match status" value="1"/>
</dbReference>
<dbReference type="SUPFAM" id="SSF53901">
    <property type="entry name" value="Thiolase-like"/>
    <property type="match status" value="1"/>
</dbReference>
<evidence type="ECO:0000256" key="1">
    <source>
        <dbReference type="ARBA" id="ARBA00010982"/>
    </source>
</evidence>
<gene>
    <name evidence="4" type="ORF">I7412_09920</name>
</gene>
<dbReference type="AlphaFoldDB" id="A0A937UR88"/>
<evidence type="ECO:0000256" key="3">
    <source>
        <dbReference type="ARBA" id="ARBA00023315"/>
    </source>
</evidence>
<dbReference type="Gene3D" id="3.40.47.10">
    <property type="match status" value="1"/>
</dbReference>
<dbReference type="Gene3D" id="2.40.50.840">
    <property type="match status" value="1"/>
</dbReference>
<dbReference type="Proteomes" id="UP000604475">
    <property type="component" value="Unassembled WGS sequence"/>
</dbReference>
<dbReference type="InterPro" id="IPR016039">
    <property type="entry name" value="Thiolase-like"/>
</dbReference>
<protein>
    <submittedName>
        <fullName evidence="4">Acetyl-CoA acetyltransferase</fullName>
    </submittedName>
</protein>
<evidence type="ECO:0000256" key="2">
    <source>
        <dbReference type="ARBA" id="ARBA00022679"/>
    </source>
</evidence>
<comment type="similarity">
    <text evidence="1">Belongs to the thiolase-like superfamily. Thiolase family.</text>
</comment>
<proteinExistence type="inferred from homology"/>
<dbReference type="EMBL" id="JAEACQ010000161">
    <property type="protein sequence ID" value="MBL7627481.1"/>
    <property type="molecule type" value="Genomic_DNA"/>
</dbReference>
<dbReference type="PANTHER" id="PTHR18919:SF139">
    <property type="entry name" value="THIOLASE-LIKE PROTEIN TYPE 1 ADDITIONAL C-TERMINAL DOMAIN-CONTAINING PROTEIN"/>
    <property type="match status" value="1"/>
</dbReference>
<reference evidence="4" key="1">
    <citation type="submission" date="2020-12" db="EMBL/GenBank/DDBJ databases">
        <title>Genomic characterization of non-nitrogen-fixing Frankia strains.</title>
        <authorList>
            <person name="Carlos-Shanley C."/>
            <person name="Guerra T."/>
            <person name="Hahn D."/>
        </authorList>
    </citation>
    <scope>NUCLEOTIDE SEQUENCE</scope>
    <source>
        <strain evidence="4">CN6</strain>
    </source>
</reference>
<keyword evidence="2" id="KW-0808">Transferase</keyword>
<dbReference type="GO" id="GO:0016746">
    <property type="term" value="F:acyltransferase activity"/>
    <property type="evidence" value="ECO:0007669"/>
    <property type="project" value="UniProtKB-KW"/>
</dbReference>
<keyword evidence="3" id="KW-0012">Acyltransferase</keyword>
<evidence type="ECO:0000313" key="5">
    <source>
        <dbReference type="Proteomes" id="UP000604475"/>
    </source>
</evidence>
<name>A0A937UR88_9ACTN</name>